<name>A0A2U1FD25_9PSEU</name>
<dbReference type="PANTHER" id="PTHR16305:SF28">
    <property type="entry name" value="GUANYLATE CYCLASE DOMAIN-CONTAINING PROTEIN"/>
    <property type="match status" value="1"/>
</dbReference>
<dbReference type="SUPFAM" id="SSF48452">
    <property type="entry name" value="TPR-like"/>
    <property type="match status" value="2"/>
</dbReference>
<evidence type="ECO:0000256" key="2">
    <source>
        <dbReference type="ARBA" id="ARBA00022840"/>
    </source>
</evidence>
<dbReference type="GO" id="GO:0006355">
    <property type="term" value="P:regulation of DNA-templated transcription"/>
    <property type="evidence" value="ECO:0007669"/>
    <property type="project" value="InterPro"/>
</dbReference>
<dbReference type="GO" id="GO:0003677">
    <property type="term" value="F:DNA binding"/>
    <property type="evidence" value="ECO:0007669"/>
    <property type="project" value="InterPro"/>
</dbReference>
<evidence type="ECO:0000313" key="6">
    <source>
        <dbReference type="Proteomes" id="UP000245639"/>
    </source>
</evidence>
<dbReference type="GO" id="GO:0004016">
    <property type="term" value="F:adenylate cyclase activity"/>
    <property type="evidence" value="ECO:0007669"/>
    <property type="project" value="TreeGrafter"/>
</dbReference>
<dbReference type="InterPro" id="IPR036388">
    <property type="entry name" value="WH-like_DNA-bd_sf"/>
</dbReference>
<dbReference type="GO" id="GO:0005524">
    <property type="term" value="F:ATP binding"/>
    <property type="evidence" value="ECO:0007669"/>
    <property type="project" value="UniProtKB-KW"/>
</dbReference>
<dbReference type="SUPFAM" id="SSF46894">
    <property type="entry name" value="C-terminal effector domain of the bipartite response regulators"/>
    <property type="match status" value="1"/>
</dbReference>
<dbReference type="InterPro" id="IPR016032">
    <property type="entry name" value="Sig_transdc_resp-reg_C-effctor"/>
</dbReference>
<dbReference type="Pfam" id="PF03704">
    <property type="entry name" value="BTAD"/>
    <property type="match status" value="1"/>
</dbReference>
<keyword evidence="1" id="KW-0547">Nucleotide-binding</keyword>
<dbReference type="InterPro" id="IPR005158">
    <property type="entry name" value="BTAD"/>
</dbReference>
<dbReference type="Gene3D" id="1.10.10.10">
    <property type="entry name" value="Winged helix-like DNA-binding domain superfamily/Winged helix DNA-binding domain"/>
    <property type="match status" value="1"/>
</dbReference>
<dbReference type="Pfam" id="PF13191">
    <property type="entry name" value="AAA_16"/>
    <property type="match status" value="1"/>
</dbReference>
<dbReference type="GO" id="GO:0005737">
    <property type="term" value="C:cytoplasm"/>
    <property type="evidence" value="ECO:0007669"/>
    <property type="project" value="TreeGrafter"/>
</dbReference>
<keyword evidence="6" id="KW-1185">Reference proteome</keyword>
<dbReference type="InterPro" id="IPR011990">
    <property type="entry name" value="TPR-like_helical_dom_sf"/>
</dbReference>
<evidence type="ECO:0000313" key="5">
    <source>
        <dbReference type="EMBL" id="PVZ10039.1"/>
    </source>
</evidence>
<proteinExistence type="predicted"/>
<dbReference type="InterPro" id="IPR041664">
    <property type="entry name" value="AAA_16"/>
</dbReference>
<sequence>MLPHGDRGAPLPAGLDLARVTRDTVPVDPDVTVRLLGRFALRLDGEDPTLLASARAESVLALLLLEGGGPLPRASIASAIWPDSTEAQARTNLRHVLHDLRRGLPAIDRYLEVGPHALRLHRDRPLRSDVALLEDLLTGRARDTSDRDAARRQELQEAVALGTGELLEDHDDEWLREPRERLRHRIHDALAELATRCERSGALTEAIRHAERLQRADPLREDAYRLLMRLHVARGDRARAVRVYHLCATTLEQELGVAPSAETRAAYDALLPAPAPARPQVPAAATADPGPLVGRRREQVRLEAVWHAVEAGGSRLVLLSGDPGIGKTRLAEELGTWCRRRGARVADARCHPADGPLAYGLVTTWLRADTVWPSVLRMEPAHVSEVARLVPEVLTERPDAAPPVALGEAEQRRRLFEAVAAAVLSPVRPTLLVVDDVHAVDRESARLLHYLVRERPGPGLLVLATGRHEEMEGGDPAHDLLLGTNARGALEEIELGPLSPRETVVLARRLAGSTLTAAEADRLVDDTEGNPLFVVEAVRAGWTQRTGTTARVQSAVELRLGRLDPRTRELATLAATIGREFDVGVLRAAAEVDEDTLVRALDELWRRRLVRERAGGVGHGGSYEFSHGKIRQVVVDGTGPAHRRRLHARIAAALVSGHTTEVDRVSARVAAHLEGAGDTERAVGWCRRAARVARALHAHHEAVRLLERALALLADQPATTSRDRRELALRTDLLAPLVSVAAYESPRMRATQERVAELGRVLATEPSPLLVRSLALSALTRSDFAAATGFGHRLARLADRSGDRVLEVEAAYVLGVSAFWQADLEPARDHFRRAVARYDPALATTHQLHYAQDPKVVCLGRLANTLWFLGEPDEAGRAASEALAWARRLEHPFSRTIALTFAALLALDMGDERAFREHTAGLLATAERTVSGHVTEAFRGHVAVLDGHTGDGLARVRAAVAATGPVGTAPGQHALLVRVLLASCLAAGDTGGARAAADHLLAMGGPGRLWAPVARAVHDELVRGTAAERPTEHAPRPIAR</sequence>
<keyword evidence="2" id="KW-0067">ATP-binding</keyword>
<feature type="domain" description="Bacterial transcriptional activator" evidence="4">
    <location>
        <begin position="128"/>
        <end position="271"/>
    </location>
</feature>
<dbReference type="EMBL" id="QEKW01000005">
    <property type="protein sequence ID" value="PVZ10039.1"/>
    <property type="molecule type" value="Genomic_DNA"/>
</dbReference>
<dbReference type="Gene3D" id="3.40.50.300">
    <property type="entry name" value="P-loop containing nucleotide triphosphate hydrolases"/>
    <property type="match status" value="1"/>
</dbReference>
<dbReference type="SUPFAM" id="SSF52540">
    <property type="entry name" value="P-loop containing nucleoside triphosphate hydrolases"/>
    <property type="match status" value="1"/>
</dbReference>
<dbReference type="PANTHER" id="PTHR16305">
    <property type="entry name" value="TESTICULAR SOLUBLE ADENYLYL CYCLASE"/>
    <property type="match status" value="1"/>
</dbReference>
<comment type="caution">
    <text evidence="5">The sequence shown here is derived from an EMBL/GenBank/DDBJ whole genome shotgun (WGS) entry which is preliminary data.</text>
</comment>
<accession>A0A2U1FD25</accession>
<feature type="domain" description="AAA+ ATPase" evidence="3">
    <location>
        <begin position="313"/>
        <end position="530"/>
    </location>
</feature>
<dbReference type="Proteomes" id="UP000245639">
    <property type="component" value="Unassembled WGS sequence"/>
</dbReference>
<dbReference type="SMART" id="SM01043">
    <property type="entry name" value="BTAD"/>
    <property type="match status" value="1"/>
</dbReference>
<dbReference type="AlphaFoldDB" id="A0A2U1FD25"/>
<evidence type="ECO:0000259" key="4">
    <source>
        <dbReference type="SMART" id="SM01043"/>
    </source>
</evidence>
<dbReference type="Gene3D" id="1.25.40.10">
    <property type="entry name" value="Tetratricopeptide repeat domain"/>
    <property type="match status" value="2"/>
</dbReference>
<evidence type="ECO:0000259" key="3">
    <source>
        <dbReference type="SMART" id="SM00382"/>
    </source>
</evidence>
<reference evidence="5 6" key="1">
    <citation type="submission" date="2018-04" db="EMBL/GenBank/DDBJ databases">
        <title>Genomic Encyclopedia of Type Strains, Phase IV (KMG-IV): sequencing the most valuable type-strain genomes for metagenomic binning, comparative biology and taxonomic classification.</title>
        <authorList>
            <person name="Goeker M."/>
        </authorList>
    </citation>
    <scope>NUCLEOTIDE SEQUENCE [LARGE SCALE GENOMIC DNA]</scope>
    <source>
        <strain evidence="5 6">DSM 45771</strain>
    </source>
</reference>
<dbReference type="InterPro" id="IPR003593">
    <property type="entry name" value="AAA+_ATPase"/>
</dbReference>
<organism evidence="5 6">
    <name type="scientific">Actinomycetospora cinnamomea</name>
    <dbReference type="NCBI Taxonomy" id="663609"/>
    <lineage>
        <taxon>Bacteria</taxon>
        <taxon>Bacillati</taxon>
        <taxon>Actinomycetota</taxon>
        <taxon>Actinomycetes</taxon>
        <taxon>Pseudonocardiales</taxon>
        <taxon>Pseudonocardiaceae</taxon>
        <taxon>Actinomycetospora</taxon>
    </lineage>
</organism>
<protein>
    <submittedName>
        <fullName evidence="5">Transcriptional activator</fullName>
    </submittedName>
</protein>
<dbReference type="SMART" id="SM00382">
    <property type="entry name" value="AAA"/>
    <property type="match status" value="1"/>
</dbReference>
<gene>
    <name evidence="5" type="ORF">C8D89_105115</name>
</gene>
<dbReference type="InterPro" id="IPR027417">
    <property type="entry name" value="P-loop_NTPase"/>
</dbReference>
<evidence type="ECO:0000256" key="1">
    <source>
        <dbReference type="ARBA" id="ARBA00022741"/>
    </source>
</evidence>